<comment type="caution">
    <text evidence="6">The sequence shown here is derived from an EMBL/GenBank/DDBJ whole genome shotgun (WGS) entry which is preliminary data.</text>
</comment>
<evidence type="ECO:0000256" key="4">
    <source>
        <dbReference type="ARBA" id="ARBA00032976"/>
    </source>
</evidence>
<comment type="similarity">
    <text evidence="2">Belongs to the polysaccharide deacetylase family.</text>
</comment>
<dbReference type="EMBL" id="DTQM01000092">
    <property type="protein sequence ID" value="HGC42542.1"/>
    <property type="molecule type" value="Genomic_DNA"/>
</dbReference>
<dbReference type="InterPro" id="IPR011330">
    <property type="entry name" value="Glyco_hydro/deAcase_b/a-brl"/>
</dbReference>
<name>A0A8J4H9X8_9PROT</name>
<proteinExistence type="inferred from homology"/>
<dbReference type="GO" id="GO:0005975">
    <property type="term" value="P:carbohydrate metabolic process"/>
    <property type="evidence" value="ECO:0007669"/>
    <property type="project" value="InterPro"/>
</dbReference>
<dbReference type="Gene3D" id="3.20.20.370">
    <property type="entry name" value="Glycoside hydrolase/deacetylase"/>
    <property type="match status" value="1"/>
</dbReference>
<evidence type="ECO:0000313" key="6">
    <source>
        <dbReference type="EMBL" id="HGC42542.1"/>
    </source>
</evidence>
<dbReference type="Pfam" id="PF11959">
    <property type="entry name" value="DUF3473"/>
    <property type="match status" value="1"/>
</dbReference>
<dbReference type="PROSITE" id="PS51677">
    <property type="entry name" value="NODB"/>
    <property type="match status" value="1"/>
</dbReference>
<dbReference type="InterPro" id="IPR045235">
    <property type="entry name" value="PuuE_HpPgdA-like"/>
</dbReference>
<dbReference type="InterPro" id="IPR022560">
    <property type="entry name" value="DUF3473"/>
</dbReference>
<protein>
    <recommendedName>
        <fullName evidence="3">Chitooligosaccharide deacetylase</fullName>
    </recommendedName>
    <alternativeName>
        <fullName evidence="4">Nodulation protein B</fullName>
    </alternativeName>
</protein>
<dbReference type="Pfam" id="PF01522">
    <property type="entry name" value="Polysacc_deac_1"/>
    <property type="match status" value="1"/>
</dbReference>
<gene>
    <name evidence="6" type="ORF">ENY07_04860</name>
</gene>
<feature type="domain" description="NodB homology" evidence="5">
    <location>
        <begin position="15"/>
        <end position="295"/>
    </location>
</feature>
<comment type="function">
    <text evidence="1">Is involved in generating a small heat-stable compound (Nod), an acylated oligomer of N-acetylglucosamine, that stimulates mitosis in various plant protoplasts.</text>
</comment>
<dbReference type="SUPFAM" id="SSF88713">
    <property type="entry name" value="Glycoside hydrolase/deacetylase"/>
    <property type="match status" value="1"/>
</dbReference>
<evidence type="ECO:0000256" key="2">
    <source>
        <dbReference type="ARBA" id="ARBA00010973"/>
    </source>
</evidence>
<accession>A0A8J4H9X8</accession>
<dbReference type="PANTHER" id="PTHR47561:SF1">
    <property type="entry name" value="POLYSACCHARIDE DEACETYLASE FAMILY PROTEIN (AFU_ORTHOLOGUE AFUA_6G05030)"/>
    <property type="match status" value="1"/>
</dbReference>
<evidence type="ECO:0000256" key="1">
    <source>
        <dbReference type="ARBA" id="ARBA00003236"/>
    </source>
</evidence>
<evidence type="ECO:0000256" key="3">
    <source>
        <dbReference type="ARBA" id="ARBA00020071"/>
    </source>
</evidence>
<dbReference type="CDD" id="cd10941">
    <property type="entry name" value="CE4_PuuE_HpPgdA_like_2"/>
    <property type="match status" value="1"/>
</dbReference>
<dbReference type="AlphaFoldDB" id="A0A8J4H9X8"/>
<organism evidence="6">
    <name type="scientific">Acidicaldus sp</name>
    <dbReference type="NCBI Taxonomy" id="1872105"/>
    <lineage>
        <taxon>Bacteria</taxon>
        <taxon>Pseudomonadati</taxon>
        <taxon>Pseudomonadota</taxon>
        <taxon>Alphaproteobacteria</taxon>
        <taxon>Acetobacterales</taxon>
        <taxon>Acetobacteraceae</taxon>
        <taxon>Acidicaldus</taxon>
    </lineage>
</organism>
<dbReference type="InterPro" id="IPR002509">
    <property type="entry name" value="NODB_dom"/>
</dbReference>
<sequence>MSSYSGAAARALAPGPVSFTVDVEHPPAPGAGPEEATAPTLRLVDFLDARGIRGTFFTTDEIARATPALVREIAARGHEIGSHGDRHIPLARRAVGEFASGMAAAKARLEDLTGSPVEGFRAPLFSLRPDAAFAIEALHAAGFTYSSSVVPGPAWIGGWPGAPRVPFRWPCGLIECPVPVVRLAGRFLPLLGGMYLRVIPERDASRLASRLAGQMLWTYCHPYDIDTEAPFALWRGLGLFASLMLHYNRAATLRRWTRLAANPAPPLGARLEGATVEVYQWRVQRQGETAKGEKA</sequence>
<dbReference type="GO" id="GO:0016810">
    <property type="term" value="F:hydrolase activity, acting on carbon-nitrogen (but not peptide) bonds"/>
    <property type="evidence" value="ECO:0007669"/>
    <property type="project" value="InterPro"/>
</dbReference>
<evidence type="ECO:0000259" key="5">
    <source>
        <dbReference type="PROSITE" id="PS51677"/>
    </source>
</evidence>
<dbReference type="PANTHER" id="PTHR47561">
    <property type="entry name" value="POLYSACCHARIDE DEACETYLASE FAMILY PROTEIN (AFU_ORTHOLOGUE AFUA_6G05030)"/>
    <property type="match status" value="1"/>
</dbReference>
<reference evidence="6" key="1">
    <citation type="journal article" date="2020" name="mSystems">
        <title>Genome- and Community-Level Interaction Insights into Carbon Utilization and Element Cycling Functions of Hydrothermarchaeota in Hydrothermal Sediment.</title>
        <authorList>
            <person name="Zhou Z."/>
            <person name="Liu Y."/>
            <person name="Xu W."/>
            <person name="Pan J."/>
            <person name="Luo Z.H."/>
            <person name="Li M."/>
        </authorList>
    </citation>
    <scope>NUCLEOTIDE SEQUENCE</scope>
    <source>
        <strain evidence="6">SpSt-997</strain>
    </source>
</reference>